<keyword evidence="9" id="KW-0378">Hydrolase</keyword>
<dbReference type="GO" id="GO:0047734">
    <property type="term" value="F:CDP-glycerol diphosphatase activity"/>
    <property type="evidence" value="ECO:0007669"/>
    <property type="project" value="UniProtKB-EC"/>
</dbReference>
<evidence type="ECO:0000256" key="15">
    <source>
        <dbReference type="ARBA" id="ARBA00047894"/>
    </source>
</evidence>
<evidence type="ECO:0000256" key="4">
    <source>
        <dbReference type="ARBA" id="ARBA00012443"/>
    </source>
</evidence>
<dbReference type="EC" id="3.6.1.16" evidence="4"/>
<dbReference type="OMA" id="GHNHAGN"/>
<evidence type="ECO:0000313" key="19">
    <source>
        <dbReference type="Proteomes" id="UP000008672"/>
    </source>
</evidence>
<dbReference type="EC" id="3.6.1.53" evidence="6"/>
<evidence type="ECO:0000256" key="12">
    <source>
        <dbReference type="ARBA" id="ARBA00032579"/>
    </source>
</evidence>
<dbReference type="Gene3D" id="3.60.21.10">
    <property type="match status" value="1"/>
</dbReference>
<dbReference type="EMBL" id="AFYH01230677">
    <property type="status" value="NOT_ANNOTATED_CDS"/>
    <property type="molecule type" value="Genomic_DNA"/>
</dbReference>
<name>H3A3H8_LATCH</name>
<gene>
    <name evidence="18" type="primary">ADPRM</name>
</gene>
<dbReference type="InterPro" id="IPR029052">
    <property type="entry name" value="Metallo-depent_PP-like"/>
</dbReference>
<dbReference type="HOGENOM" id="CLU_039893_1_0_1"/>
<comment type="subunit">
    <text evidence="3">Monomer.</text>
</comment>
<comment type="catalytic activity">
    <reaction evidence="14">
        <text>CDP-choline + H2O = phosphocholine + CMP + 2 H(+)</text>
        <dbReference type="Rhea" id="RHEA:32487"/>
        <dbReference type="ChEBI" id="CHEBI:15377"/>
        <dbReference type="ChEBI" id="CHEBI:15378"/>
        <dbReference type="ChEBI" id="CHEBI:58779"/>
        <dbReference type="ChEBI" id="CHEBI:60377"/>
        <dbReference type="ChEBI" id="CHEBI:295975"/>
        <dbReference type="EC" id="3.6.1.53"/>
    </reaction>
</comment>
<dbReference type="PANTHER" id="PTHR16509:SF1">
    <property type="entry name" value="MANGANESE-DEPENDENT ADP-RIBOSE_CDP-ALCOHOL DIPHOSPHATASE"/>
    <property type="match status" value="1"/>
</dbReference>
<sequence>NLMGTEAENDLQLCFTFGVIADIQYADIEDGYNFSRSRKRYYRNSINLLRNAVAKWNKETVQPKFILQLGDVIDGFNAEHKASEKALQTAIEEFNICTVPVHHIWGNHEFYNFTRDYLITSMLNSKHLEDTTVIPPPGVNEGKTMEAKSETFYGYHFSPFPKFRFVLIDSYDLSILGRTQSSKKYQVSLRMLKKHNKNENLNVSPGIPYFVQFNGGFSQEQLEWLHKVLTFSDGNQEKVTVVGHIPIHPLATDLLCLAWNYTEILSVLQSHKSVVCFLAGHDHDGGYHQDEHGIHYITFEGVIETPPDSNAFGTIYVYEDRMILKGMGRISDRVMHYRRD</sequence>
<reference evidence="19" key="1">
    <citation type="submission" date="2011-08" db="EMBL/GenBank/DDBJ databases">
        <title>The draft genome of Latimeria chalumnae.</title>
        <authorList>
            <person name="Di Palma F."/>
            <person name="Alfoldi J."/>
            <person name="Johnson J."/>
            <person name="Berlin A."/>
            <person name="Gnerre S."/>
            <person name="Jaffe D."/>
            <person name="MacCallum I."/>
            <person name="Young S."/>
            <person name="Walker B.J."/>
            <person name="Lander E."/>
            <person name="Lindblad-Toh K."/>
        </authorList>
    </citation>
    <scope>NUCLEOTIDE SEQUENCE [LARGE SCALE GENOMIC DNA]</scope>
    <source>
        <strain evidence="19">Wild caught</strain>
    </source>
</reference>
<feature type="domain" description="Calcineurin-like phosphoesterase" evidence="17">
    <location>
        <begin position="16"/>
        <end position="284"/>
    </location>
</feature>
<comment type="catalytic activity">
    <reaction evidence="16">
        <text>ADP-D-ribose + H2O = D-ribose 5-phosphate + AMP + 2 H(+)</text>
        <dbReference type="Rhea" id="RHEA:10412"/>
        <dbReference type="ChEBI" id="CHEBI:15377"/>
        <dbReference type="ChEBI" id="CHEBI:15378"/>
        <dbReference type="ChEBI" id="CHEBI:57967"/>
        <dbReference type="ChEBI" id="CHEBI:78346"/>
        <dbReference type="ChEBI" id="CHEBI:456215"/>
        <dbReference type="EC" id="3.6.1.13"/>
    </reaction>
</comment>
<proteinExistence type="inferred from homology"/>
<evidence type="ECO:0000256" key="16">
    <source>
        <dbReference type="ARBA" id="ARBA00049546"/>
    </source>
</evidence>
<accession>H3A3H8</accession>
<keyword evidence="19" id="KW-1185">Reference proteome</keyword>
<evidence type="ECO:0000256" key="10">
    <source>
        <dbReference type="ARBA" id="ARBA00022833"/>
    </source>
</evidence>
<dbReference type="InterPro" id="IPR041869">
    <property type="entry name" value="MPP_ADPRM"/>
</dbReference>
<dbReference type="GO" id="GO:0047631">
    <property type="term" value="F:ADP-ribose diphosphatase activity"/>
    <property type="evidence" value="ECO:0007669"/>
    <property type="project" value="UniProtKB-EC"/>
</dbReference>
<evidence type="ECO:0000256" key="9">
    <source>
        <dbReference type="ARBA" id="ARBA00022801"/>
    </source>
</evidence>
<evidence type="ECO:0000256" key="5">
    <source>
        <dbReference type="ARBA" id="ARBA00012453"/>
    </source>
</evidence>
<dbReference type="InParanoid" id="H3A3H8"/>
<protein>
    <recommendedName>
        <fullName evidence="7">Manganese-dependent ADP-ribose/CDP-alcohol diphosphatase</fullName>
        <ecNumber evidence="5">3.6.1.13</ecNumber>
        <ecNumber evidence="4">3.6.1.16</ecNumber>
        <ecNumber evidence="6">3.6.1.53</ecNumber>
    </recommendedName>
    <alternativeName>
        <fullName evidence="12">ADPRibase-Mn</fullName>
    </alternativeName>
    <alternativeName>
        <fullName evidence="11">CDP-choline phosphohydrolase</fullName>
    </alternativeName>
</protein>
<dbReference type="Bgee" id="ENSLACG00000003735">
    <property type="expression patterns" value="Expressed in post-anal tail muscle and 4 other cell types or tissues"/>
</dbReference>
<evidence type="ECO:0000256" key="11">
    <source>
        <dbReference type="ARBA" id="ARBA00030848"/>
    </source>
</evidence>
<reference evidence="18" key="2">
    <citation type="submission" date="2025-08" db="UniProtKB">
        <authorList>
            <consortium name="Ensembl"/>
        </authorList>
    </citation>
    <scope>IDENTIFICATION</scope>
</reference>
<evidence type="ECO:0000313" key="18">
    <source>
        <dbReference type="Ensembl" id="ENSLACP00000004199.1"/>
    </source>
</evidence>
<dbReference type="CDD" id="cd07396">
    <property type="entry name" value="MPP_Nbla03831"/>
    <property type="match status" value="1"/>
</dbReference>
<dbReference type="Ensembl" id="ENSLACT00000004236.1">
    <property type="protein sequence ID" value="ENSLACP00000004199.1"/>
    <property type="gene ID" value="ENSLACG00000003735.1"/>
</dbReference>
<dbReference type="SUPFAM" id="SSF56300">
    <property type="entry name" value="Metallo-dependent phosphatases"/>
    <property type="match status" value="1"/>
</dbReference>
<comment type="catalytic activity">
    <reaction evidence="13">
        <text>CDP-glycerol + H2O = sn-glycerol 3-phosphate + CMP + 2 H(+)</text>
        <dbReference type="Rhea" id="RHEA:21692"/>
        <dbReference type="ChEBI" id="CHEBI:15377"/>
        <dbReference type="ChEBI" id="CHEBI:15378"/>
        <dbReference type="ChEBI" id="CHEBI:57597"/>
        <dbReference type="ChEBI" id="CHEBI:58311"/>
        <dbReference type="ChEBI" id="CHEBI:60377"/>
        <dbReference type="EC" id="3.6.1.16"/>
    </reaction>
</comment>
<dbReference type="STRING" id="7897.ENSLACP00000004199"/>
<organism evidence="18 19">
    <name type="scientific">Latimeria chalumnae</name>
    <name type="common">Coelacanth</name>
    <dbReference type="NCBI Taxonomy" id="7897"/>
    <lineage>
        <taxon>Eukaryota</taxon>
        <taxon>Metazoa</taxon>
        <taxon>Chordata</taxon>
        <taxon>Craniata</taxon>
        <taxon>Vertebrata</taxon>
        <taxon>Euteleostomi</taxon>
        <taxon>Coelacanthiformes</taxon>
        <taxon>Coelacanthidae</taxon>
        <taxon>Latimeria</taxon>
    </lineage>
</organism>
<dbReference type="Proteomes" id="UP000008672">
    <property type="component" value="Unassembled WGS sequence"/>
</dbReference>
<evidence type="ECO:0000256" key="1">
    <source>
        <dbReference type="ARBA" id="ARBA00001946"/>
    </source>
</evidence>
<evidence type="ECO:0000259" key="17">
    <source>
        <dbReference type="Pfam" id="PF00149"/>
    </source>
</evidence>
<keyword evidence="8" id="KW-0479">Metal-binding</keyword>
<evidence type="ECO:0000256" key="8">
    <source>
        <dbReference type="ARBA" id="ARBA00022723"/>
    </source>
</evidence>
<dbReference type="AlphaFoldDB" id="H3A3H8"/>
<dbReference type="eggNOG" id="ENOG502QUQW">
    <property type="taxonomic scope" value="Eukaryota"/>
</dbReference>
<evidence type="ECO:0000256" key="14">
    <source>
        <dbReference type="ARBA" id="ARBA00047636"/>
    </source>
</evidence>
<dbReference type="InterPro" id="IPR004843">
    <property type="entry name" value="Calcineurin-like_PHP"/>
</dbReference>
<evidence type="ECO:0000256" key="13">
    <source>
        <dbReference type="ARBA" id="ARBA00047486"/>
    </source>
</evidence>
<reference evidence="18" key="3">
    <citation type="submission" date="2025-09" db="UniProtKB">
        <authorList>
            <consortium name="Ensembl"/>
        </authorList>
    </citation>
    <scope>IDENTIFICATION</scope>
</reference>
<comment type="cofactor">
    <cofactor evidence="1">
        <name>Mg(2+)</name>
        <dbReference type="ChEBI" id="CHEBI:18420"/>
    </cofactor>
</comment>
<comment type="similarity">
    <text evidence="2">Belongs to the ADPRibase-Mn family.</text>
</comment>
<dbReference type="GO" id="GO:0030145">
    <property type="term" value="F:manganese ion binding"/>
    <property type="evidence" value="ECO:0007669"/>
    <property type="project" value="Ensembl"/>
</dbReference>
<dbReference type="FunCoup" id="H3A3H8">
    <property type="interactions" value="966"/>
</dbReference>
<keyword evidence="10" id="KW-0862">Zinc</keyword>
<dbReference type="GO" id="GO:0008663">
    <property type="term" value="F:2',3'-cyclic-nucleotide 2'-phosphodiesterase activity"/>
    <property type="evidence" value="ECO:0007669"/>
    <property type="project" value="Ensembl"/>
</dbReference>
<evidence type="ECO:0000256" key="2">
    <source>
        <dbReference type="ARBA" id="ARBA00006362"/>
    </source>
</evidence>
<evidence type="ECO:0000256" key="7">
    <source>
        <dbReference type="ARBA" id="ARBA00016378"/>
    </source>
</evidence>
<dbReference type="Pfam" id="PF00149">
    <property type="entry name" value="Metallophos"/>
    <property type="match status" value="1"/>
</dbReference>
<dbReference type="GeneTree" id="ENSGT00390000014667"/>
<dbReference type="EC" id="3.6.1.13" evidence="5"/>
<comment type="catalytic activity">
    <reaction evidence="15">
        <text>ADP-D-ribose + H2O = D-ribose 5-phosphate + AMP + 2 H(+)</text>
        <dbReference type="Rhea" id="RHEA:10412"/>
        <dbReference type="ChEBI" id="CHEBI:15377"/>
        <dbReference type="ChEBI" id="CHEBI:15378"/>
        <dbReference type="ChEBI" id="CHEBI:57967"/>
        <dbReference type="ChEBI" id="CHEBI:78346"/>
        <dbReference type="ChEBI" id="CHEBI:456215"/>
        <dbReference type="EC" id="3.6.1.53"/>
    </reaction>
</comment>
<dbReference type="PANTHER" id="PTHR16509">
    <property type="match status" value="1"/>
</dbReference>
<evidence type="ECO:0000256" key="6">
    <source>
        <dbReference type="ARBA" id="ARBA00012529"/>
    </source>
</evidence>
<evidence type="ECO:0000256" key="3">
    <source>
        <dbReference type="ARBA" id="ARBA00011245"/>
    </source>
</evidence>